<evidence type="ECO:0000256" key="1">
    <source>
        <dbReference type="SAM" id="MobiDB-lite"/>
    </source>
</evidence>
<evidence type="ECO:0000313" key="2">
    <source>
        <dbReference type="EMBL" id="RLM73922.1"/>
    </source>
</evidence>
<organism evidence="2 3">
    <name type="scientific">Panicum miliaceum</name>
    <name type="common">Proso millet</name>
    <name type="synonym">Broomcorn millet</name>
    <dbReference type="NCBI Taxonomy" id="4540"/>
    <lineage>
        <taxon>Eukaryota</taxon>
        <taxon>Viridiplantae</taxon>
        <taxon>Streptophyta</taxon>
        <taxon>Embryophyta</taxon>
        <taxon>Tracheophyta</taxon>
        <taxon>Spermatophyta</taxon>
        <taxon>Magnoliopsida</taxon>
        <taxon>Liliopsida</taxon>
        <taxon>Poales</taxon>
        <taxon>Poaceae</taxon>
        <taxon>PACMAD clade</taxon>
        <taxon>Panicoideae</taxon>
        <taxon>Panicodae</taxon>
        <taxon>Paniceae</taxon>
        <taxon>Panicinae</taxon>
        <taxon>Panicum</taxon>
        <taxon>Panicum sect. Panicum</taxon>
    </lineage>
</organism>
<sequence length="394" mass="43645">MPSTVCDSRRASLPRPDADVSVLPRYTGVYRGHLDVRSEGLSVRPPAPTSYSRKTFPAWALAAVGKLSLLLPTEKKPRRRWHRAGCSASSSAMTSSGEEFSGRIIGELPLVWRYGQPRKNKKRLPVLLDAIAHLKESVLTGIGVIGTYHQKLVAPLMARSLPMYVMDPLLAYSGIMLTIGEISASEVRQHVLEAIDAKEVEYPVPGYPVMLPDSRADLLDGYGPFMASPAPLPEDVDQRRVYRLQAEEHKKRKDEREKKKKEWEERRRDHAKHRKAGVVMSSESDFVITEEKEDDDDSNSEGDVMWDTLLAGDEEGEEAPPPPSKAAVSDPPAPRRAGGKGQKHGGARLPSLRFARRKSRERGGVGIRNRAHPATPHSVPWLQSQGQVVRPSSA</sequence>
<keyword evidence="3" id="KW-1185">Reference proteome</keyword>
<feature type="region of interest" description="Disordered" evidence="1">
    <location>
        <begin position="245"/>
        <end position="394"/>
    </location>
</feature>
<feature type="compositionally biased region" description="Basic and acidic residues" evidence="1">
    <location>
        <begin position="245"/>
        <end position="268"/>
    </location>
</feature>
<proteinExistence type="predicted"/>
<gene>
    <name evidence="2" type="ORF">C2845_PM15G00290</name>
</gene>
<reference evidence="3" key="1">
    <citation type="journal article" date="2019" name="Nat. Commun.">
        <title>The genome of broomcorn millet.</title>
        <authorList>
            <person name="Zou C."/>
            <person name="Miki D."/>
            <person name="Li D."/>
            <person name="Tang Q."/>
            <person name="Xiao L."/>
            <person name="Rajput S."/>
            <person name="Deng P."/>
            <person name="Jia W."/>
            <person name="Huang R."/>
            <person name="Zhang M."/>
            <person name="Sun Y."/>
            <person name="Hu J."/>
            <person name="Fu X."/>
            <person name="Schnable P.S."/>
            <person name="Li F."/>
            <person name="Zhang H."/>
            <person name="Feng B."/>
            <person name="Zhu X."/>
            <person name="Liu R."/>
            <person name="Schnable J.C."/>
            <person name="Zhu J.-K."/>
            <person name="Zhang H."/>
        </authorList>
    </citation>
    <scope>NUCLEOTIDE SEQUENCE [LARGE SCALE GENOMIC DNA]</scope>
</reference>
<name>A0A3L6Q5R1_PANMI</name>
<accession>A0A3L6Q5R1</accession>
<comment type="caution">
    <text evidence="2">The sequence shown here is derived from an EMBL/GenBank/DDBJ whole genome shotgun (WGS) entry which is preliminary data.</text>
</comment>
<protein>
    <submittedName>
        <fullName evidence="2">Uncharacterized protein</fullName>
    </submittedName>
</protein>
<evidence type="ECO:0000313" key="3">
    <source>
        <dbReference type="Proteomes" id="UP000275267"/>
    </source>
</evidence>
<feature type="compositionally biased region" description="Acidic residues" evidence="1">
    <location>
        <begin position="291"/>
        <end position="300"/>
    </location>
</feature>
<dbReference type="EMBL" id="PQIB02000013">
    <property type="protein sequence ID" value="RLM73922.1"/>
    <property type="molecule type" value="Genomic_DNA"/>
</dbReference>
<dbReference type="AlphaFoldDB" id="A0A3L6Q5R1"/>
<feature type="compositionally biased region" description="Polar residues" evidence="1">
    <location>
        <begin position="381"/>
        <end position="394"/>
    </location>
</feature>
<feature type="compositionally biased region" description="Basic residues" evidence="1">
    <location>
        <begin position="337"/>
        <end position="346"/>
    </location>
</feature>
<dbReference type="Proteomes" id="UP000275267">
    <property type="component" value="Unassembled WGS sequence"/>
</dbReference>